<organism evidence="1 2">
    <name type="scientific">Coprococcus eutactus</name>
    <dbReference type="NCBI Taxonomy" id="33043"/>
    <lineage>
        <taxon>Bacteria</taxon>
        <taxon>Bacillati</taxon>
        <taxon>Bacillota</taxon>
        <taxon>Clostridia</taxon>
        <taxon>Lachnospirales</taxon>
        <taxon>Lachnospiraceae</taxon>
        <taxon>Coprococcus</taxon>
    </lineage>
</organism>
<gene>
    <name evidence="1" type="ORF">DWX94_09740</name>
</gene>
<proteinExistence type="predicted"/>
<name>A0A412IQN0_9FIRM</name>
<dbReference type="EMBL" id="QRVK01000025">
    <property type="protein sequence ID" value="RGS40700.1"/>
    <property type="molecule type" value="Genomic_DNA"/>
</dbReference>
<accession>A0A412IQN0</accession>
<evidence type="ECO:0000313" key="2">
    <source>
        <dbReference type="Proteomes" id="UP000283295"/>
    </source>
</evidence>
<sequence>MKVESEKDIECQKENIYEDPFYYDAPFYRAGMSVNEYRQEQLYLNENVDIFIDGTYVPLWKQKLIRDKGDNNDKNA</sequence>
<protein>
    <submittedName>
        <fullName evidence="1">Uncharacterized protein</fullName>
    </submittedName>
</protein>
<dbReference type="AlphaFoldDB" id="A0A412IQN0"/>
<evidence type="ECO:0000313" key="1">
    <source>
        <dbReference type="EMBL" id="RGS40700.1"/>
    </source>
</evidence>
<dbReference type="Proteomes" id="UP000283295">
    <property type="component" value="Unassembled WGS sequence"/>
</dbReference>
<comment type="caution">
    <text evidence="1">The sequence shown here is derived from an EMBL/GenBank/DDBJ whole genome shotgun (WGS) entry which is preliminary data.</text>
</comment>
<dbReference type="RefSeq" id="WP_004853200.1">
    <property type="nucleotide sequence ID" value="NZ_CABIWG010000001.1"/>
</dbReference>
<dbReference type="GeneID" id="92831954"/>
<reference evidence="1 2" key="1">
    <citation type="submission" date="2018-08" db="EMBL/GenBank/DDBJ databases">
        <title>A genome reference for cultivated species of the human gut microbiota.</title>
        <authorList>
            <person name="Zou Y."/>
            <person name="Xue W."/>
            <person name="Luo G."/>
        </authorList>
    </citation>
    <scope>NUCLEOTIDE SEQUENCE [LARGE SCALE GENOMIC DNA]</scope>
    <source>
        <strain evidence="1 2">AF22-21</strain>
    </source>
</reference>